<organism evidence="2">
    <name type="scientific">uncultured Truepera sp</name>
    <dbReference type="NCBI Taxonomy" id="543023"/>
    <lineage>
        <taxon>Bacteria</taxon>
        <taxon>Thermotogati</taxon>
        <taxon>Deinococcota</taxon>
        <taxon>Deinococci</taxon>
        <taxon>Trueperales</taxon>
        <taxon>Trueperaceae</taxon>
        <taxon>Truepera</taxon>
        <taxon>environmental samples</taxon>
    </lineage>
</organism>
<dbReference type="AlphaFoldDB" id="A0A6J4V1K5"/>
<dbReference type="SUPFAM" id="SSF46689">
    <property type="entry name" value="Homeodomain-like"/>
    <property type="match status" value="1"/>
</dbReference>
<dbReference type="Gene3D" id="1.10.10.60">
    <property type="entry name" value="Homeodomain-like"/>
    <property type="match status" value="1"/>
</dbReference>
<dbReference type="GO" id="GO:0003677">
    <property type="term" value="F:DNA binding"/>
    <property type="evidence" value="ECO:0007669"/>
    <property type="project" value="InterPro"/>
</dbReference>
<feature type="coiled-coil region" evidence="1">
    <location>
        <begin position="52"/>
        <end position="86"/>
    </location>
</feature>
<dbReference type="PANTHER" id="PTHR33609">
    <property type="entry name" value="LOW CALCIUM RESPONSE LOCUS PROTEIN S"/>
    <property type="match status" value="1"/>
</dbReference>
<dbReference type="GO" id="GO:0004803">
    <property type="term" value="F:transposase activity"/>
    <property type="evidence" value="ECO:0007669"/>
    <property type="project" value="InterPro"/>
</dbReference>
<proteinExistence type="predicted"/>
<dbReference type="InterPro" id="IPR002514">
    <property type="entry name" value="Transposase_8"/>
</dbReference>
<accession>A0A6J4V1K5</accession>
<dbReference type="Pfam" id="PF01527">
    <property type="entry name" value="HTH_Tnp_1"/>
    <property type="match status" value="1"/>
</dbReference>
<dbReference type="EMBL" id="CADCWP010000063">
    <property type="protein sequence ID" value="CAA9564213.1"/>
    <property type="molecule type" value="Genomic_DNA"/>
</dbReference>
<dbReference type="InterPro" id="IPR009057">
    <property type="entry name" value="Homeodomain-like_sf"/>
</dbReference>
<dbReference type="InterPro" id="IPR052546">
    <property type="entry name" value="Transposase_8_domain"/>
</dbReference>
<keyword evidence="1" id="KW-0175">Coiled coil</keyword>
<evidence type="ECO:0000313" key="2">
    <source>
        <dbReference type="EMBL" id="CAA9564213.1"/>
    </source>
</evidence>
<protein>
    <submittedName>
        <fullName evidence="2">Transposase, IS3/IS911 family</fullName>
    </submittedName>
</protein>
<reference evidence="2" key="1">
    <citation type="submission" date="2020-02" db="EMBL/GenBank/DDBJ databases">
        <authorList>
            <person name="Meier V. D."/>
        </authorList>
    </citation>
    <scope>NUCLEOTIDE SEQUENCE</scope>
    <source>
        <strain evidence="2">AVDCRST_MAG86</strain>
    </source>
</reference>
<gene>
    <name evidence="2" type="ORF">AVDCRST_MAG86-894</name>
</gene>
<dbReference type="PANTHER" id="PTHR33609:SF1">
    <property type="entry name" value="TRANSPOSASE"/>
    <property type="match status" value="1"/>
</dbReference>
<name>A0A6J4V1K5_9DEIN</name>
<evidence type="ECO:0000256" key="1">
    <source>
        <dbReference type="SAM" id="Coils"/>
    </source>
</evidence>
<sequence>MRKTHSPEQIIDILRNVERSTNQGKTAAEACRTLGISEWSFYRWRKKYGGMEKSDAKQLKELEKENARLKKLLAEKELDNDILKEALKTKF</sequence>
<dbReference type="GO" id="GO:0006313">
    <property type="term" value="P:DNA transposition"/>
    <property type="evidence" value="ECO:0007669"/>
    <property type="project" value="InterPro"/>
</dbReference>